<dbReference type="Gene3D" id="1.10.630.10">
    <property type="entry name" value="Cytochrome P450"/>
    <property type="match status" value="1"/>
</dbReference>
<keyword evidence="5 7" id="KW-0408">Iron</keyword>
<keyword evidence="9" id="KW-1133">Transmembrane helix</keyword>
<comment type="cofactor">
    <cofactor evidence="1 7">
        <name>heme</name>
        <dbReference type="ChEBI" id="CHEBI:30413"/>
    </cofactor>
</comment>
<comment type="similarity">
    <text evidence="2 8">Belongs to the cytochrome P450 family.</text>
</comment>
<evidence type="ECO:0000256" key="3">
    <source>
        <dbReference type="ARBA" id="ARBA00022723"/>
    </source>
</evidence>
<proteinExistence type="inferred from homology"/>
<evidence type="ECO:0000256" key="4">
    <source>
        <dbReference type="ARBA" id="ARBA00023002"/>
    </source>
</evidence>
<dbReference type="PRINTS" id="PR00463">
    <property type="entry name" value="EP450I"/>
</dbReference>
<dbReference type="AlphaFoldDB" id="A0A2J6SNP3"/>
<evidence type="ECO:0000256" key="7">
    <source>
        <dbReference type="PIRSR" id="PIRSR602401-1"/>
    </source>
</evidence>
<reference evidence="10 11" key="1">
    <citation type="submission" date="2016-04" db="EMBL/GenBank/DDBJ databases">
        <title>A degradative enzymes factory behind the ericoid mycorrhizal symbiosis.</title>
        <authorList>
            <consortium name="DOE Joint Genome Institute"/>
            <person name="Martino E."/>
            <person name="Morin E."/>
            <person name="Grelet G."/>
            <person name="Kuo A."/>
            <person name="Kohler A."/>
            <person name="Daghino S."/>
            <person name="Barry K."/>
            <person name="Choi C."/>
            <person name="Cichocki N."/>
            <person name="Clum A."/>
            <person name="Copeland A."/>
            <person name="Hainaut M."/>
            <person name="Haridas S."/>
            <person name="Labutti K."/>
            <person name="Lindquist E."/>
            <person name="Lipzen A."/>
            <person name="Khouja H.-R."/>
            <person name="Murat C."/>
            <person name="Ohm R."/>
            <person name="Olson A."/>
            <person name="Spatafora J."/>
            <person name="Veneault-Fourrey C."/>
            <person name="Henrissat B."/>
            <person name="Grigoriev I."/>
            <person name="Martin F."/>
            <person name="Perotto S."/>
        </authorList>
    </citation>
    <scope>NUCLEOTIDE SEQUENCE [LARGE SCALE GENOMIC DNA]</scope>
    <source>
        <strain evidence="10 11">E</strain>
    </source>
</reference>
<feature type="binding site" description="axial binding residue" evidence="7">
    <location>
        <position position="453"/>
    </location>
    <ligand>
        <name>heme</name>
        <dbReference type="ChEBI" id="CHEBI:30413"/>
    </ligand>
    <ligandPart>
        <name>Fe</name>
        <dbReference type="ChEBI" id="CHEBI:18248"/>
    </ligandPart>
</feature>
<dbReference type="PROSITE" id="PS00086">
    <property type="entry name" value="CYTOCHROME_P450"/>
    <property type="match status" value="1"/>
</dbReference>
<dbReference type="GeneID" id="36584132"/>
<dbReference type="InterPro" id="IPR002401">
    <property type="entry name" value="Cyt_P450_E_grp-I"/>
</dbReference>
<sequence length="504" mass="57571">MVLSGVYILVTATFSLLLLSWKFYAWSVLYRQRRLLKKEHGCEEPPRYPNKDPVFGLDVAWRNYISQKNHNLLPELLSRYQKYGNTYSLRLGGSRSLSTIEPENLKSILSTDFASYSFGSRRTNALKPFLSKSIFTLTGSDWQHSRAMIRPNLAKTQFIDAESSTFEKHFGRMLSVLPKDGSEIDLEPLFFSFTLNTSIELLTGQDLYLDHDVSKLFDDAGRLIVDEFLLPFVPLRQSKKEYLEASRLCHTWIDSYIHQAIKEHQSSTSNTSLENEKFPGSGKYSLLQELVKETYDVPRIRGELLGILVAGRETTAVALTSLWFTLAKRPEIVQKLQAEVAELAGQRPDFVQLKKMRYLQNTIQESLRLYPSLPTNMRTAVQDTILPVGGGPDGSSPVFVEKGQLVIFNYFAMHRRQDIFGADADVFRPERWEDDALRPGWGYLPFNGGPRICLGQQFALTEIAYTTVRLLQEFQGVESRDNSPWKENWHVTCSVKTGCKVSLF</sequence>
<keyword evidence="3 7" id="KW-0479">Metal-binding</keyword>
<evidence type="ECO:0000256" key="5">
    <source>
        <dbReference type="ARBA" id="ARBA00023004"/>
    </source>
</evidence>
<dbReference type="PRINTS" id="PR00385">
    <property type="entry name" value="P450"/>
</dbReference>
<feature type="transmembrane region" description="Helical" evidence="9">
    <location>
        <begin position="6"/>
        <end position="29"/>
    </location>
</feature>
<dbReference type="GO" id="GO:0016705">
    <property type="term" value="F:oxidoreductase activity, acting on paired donors, with incorporation or reduction of molecular oxygen"/>
    <property type="evidence" value="ECO:0007669"/>
    <property type="project" value="InterPro"/>
</dbReference>
<dbReference type="InterPro" id="IPR036396">
    <property type="entry name" value="Cyt_P450_sf"/>
</dbReference>
<dbReference type="EMBL" id="KZ613912">
    <property type="protein sequence ID" value="PMD52340.1"/>
    <property type="molecule type" value="Genomic_DNA"/>
</dbReference>
<dbReference type="GO" id="GO:0004497">
    <property type="term" value="F:monooxygenase activity"/>
    <property type="evidence" value="ECO:0007669"/>
    <property type="project" value="UniProtKB-KW"/>
</dbReference>
<evidence type="ECO:0000256" key="9">
    <source>
        <dbReference type="SAM" id="Phobius"/>
    </source>
</evidence>
<keyword evidence="7 8" id="KW-0349">Heme</keyword>
<evidence type="ECO:0000256" key="2">
    <source>
        <dbReference type="ARBA" id="ARBA00010617"/>
    </source>
</evidence>
<dbReference type="GO" id="GO:0020037">
    <property type="term" value="F:heme binding"/>
    <property type="evidence" value="ECO:0007669"/>
    <property type="project" value="InterPro"/>
</dbReference>
<dbReference type="InParanoid" id="A0A2J6SNP3"/>
<dbReference type="Proteomes" id="UP000235371">
    <property type="component" value="Unassembled WGS sequence"/>
</dbReference>
<gene>
    <name evidence="10" type="ORF">K444DRAFT_544483</name>
</gene>
<evidence type="ECO:0000256" key="6">
    <source>
        <dbReference type="ARBA" id="ARBA00023033"/>
    </source>
</evidence>
<name>A0A2J6SNP3_9HELO</name>
<dbReference type="GO" id="GO:0005506">
    <property type="term" value="F:iron ion binding"/>
    <property type="evidence" value="ECO:0007669"/>
    <property type="project" value="InterPro"/>
</dbReference>
<accession>A0A2J6SNP3</accession>
<evidence type="ECO:0000313" key="10">
    <source>
        <dbReference type="EMBL" id="PMD52340.1"/>
    </source>
</evidence>
<keyword evidence="9" id="KW-0472">Membrane</keyword>
<evidence type="ECO:0000313" key="11">
    <source>
        <dbReference type="Proteomes" id="UP000235371"/>
    </source>
</evidence>
<keyword evidence="9" id="KW-0812">Transmembrane</keyword>
<protein>
    <submittedName>
        <fullName evidence="10">Putative cytochrome P450 alkane hydroxylase</fullName>
    </submittedName>
</protein>
<keyword evidence="11" id="KW-1185">Reference proteome</keyword>
<evidence type="ECO:0000256" key="1">
    <source>
        <dbReference type="ARBA" id="ARBA00001971"/>
    </source>
</evidence>
<dbReference type="PANTHER" id="PTHR24287:SF17">
    <property type="entry name" value="P450, PUTATIVE (EUROFUNG)-RELATED"/>
    <property type="match status" value="1"/>
</dbReference>
<keyword evidence="6 8" id="KW-0503">Monooxygenase</keyword>
<dbReference type="SUPFAM" id="SSF48264">
    <property type="entry name" value="Cytochrome P450"/>
    <property type="match status" value="1"/>
</dbReference>
<dbReference type="InterPro" id="IPR047146">
    <property type="entry name" value="Cyt_P450_E_CYP52_fungi"/>
</dbReference>
<dbReference type="InterPro" id="IPR017972">
    <property type="entry name" value="Cyt_P450_CS"/>
</dbReference>
<keyword evidence="4 8" id="KW-0560">Oxidoreductase</keyword>
<dbReference type="InterPro" id="IPR001128">
    <property type="entry name" value="Cyt_P450"/>
</dbReference>
<dbReference type="RefSeq" id="XP_024729244.1">
    <property type="nucleotide sequence ID" value="XM_024876053.1"/>
</dbReference>
<dbReference type="PANTHER" id="PTHR24287">
    <property type="entry name" value="P450, PUTATIVE (EUROFUNG)-RELATED"/>
    <property type="match status" value="1"/>
</dbReference>
<dbReference type="STRING" id="1095630.A0A2J6SNP3"/>
<evidence type="ECO:0000256" key="8">
    <source>
        <dbReference type="RuleBase" id="RU000461"/>
    </source>
</evidence>
<dbReference type="CDD" id="cd11063">
    <property type="entry name" value="CYP52"/>
    <property type="match status" value="1"/>
</dbReference>
<organism evidence="10 11">
    <name type="scientific">Hyaloscypha bicolor E</name>
    <dbReference type="NCBI Taxonomy" id="1095630"/>
    <lineage>
        <taxon>Eukaryota</taxon>
        <taxon>Fungi</taxon>
        <taxon>Dikarya</taxon>
        <taxon>Ascomycota</taxon>
        <taxon>Pezizomycotina</taxon>
        <taxon>Leotiomycetes</taxon>
        <taxon>Helotiales</taxon>
        <taxon>Hyaloscyphaceae</taxon>
        <taxon>Hyaloscypha</taxon>
        <taxon>Hyaloscypha bicolor</taxon>
    </lineage>
</organism>
<dbReference type="OrthoDB" id="1470350at2759"/>
<dbReference type="Pfam" id="PF00067">
    <property type="entry name" value="p450"/>
    <property type="match status" value="1"/>
</dbReference>